<keyword evidence="2" id="KW-0964">Secreted</keyword>
<dbReference type="AlphaFoldDB" id="A0A8F5VNM2"/>
<protein>
    <submittedName>
        <fullName evidence="5">VWA domain-containing protein</fullName>
    </submittedName>
</protein>
<sequence length="671" mass="72493">MKIRFISILFLCTCILIGTLTVGVFAGPTSGDIPSPGTDEQSTVSYPNNGNSISIPGMSVVDITGINAVNYPTVITYVTVNTPAGRAGELTKDDFHVFENGDPMEITSVSFPDKATRTKLDLAILFDDTGSMSDEIADMKEKVKGLTDSIDVANIDCRYALISFNDAVSLKQGWTSNPSIIKSAIDSLVADGGDDAPEADLDAIEAALALGFRPDAQHMILDITDEKTHYRDDGTPFSQFTIPETASHLLSNGTSYILVGPASTSGLFNVHNDKKELVKALGGSGLFIDIHSDEFSSILDKIQSIITQTYTIGYYTPHVYGEDRKIALEVQVGNDSDSGLYTATRQQQTFTPETGSDRIIPSIEQDAEDYSSTDDSMSILGSKVVDITGINGVNFPYVITYVTVNTTKGRSGGLGKDDFQVYEDGKLMNITEFSFTGDSSQSKLDLAIVFDDTGSMRDEINDLKEKVLELTDRIATANIDCRYALITFKDSVTVKQDWTSDAAAIKEAIDGLNASEGFDAPEANLDAIEAALGLRFRSDAQHMILDITDDMTHYRNDGTPFSKYTIPETAGNLLNNGTSFILVGPTMVSGSFNQDNDKRELVKALGGSGLFIDVHGNEFIKILDSIQGIITQTYTIGYYTPDPNPDGVKRTVEIHVGSDSDSGQYIAAASE</sequence>
<feature type="domain" description="VWFA" evidence="4">
    <location>
        <begin position="445"/>
        <end position="626"/>
    </location>
</feature>
<proteinExistence type="predicted"/>
<evidence type="ECO:0000313" key="6">
    <source>
        <dbReference type="Proteomes" id="UP000694228"/>
    </source>
</evidence>
<dbReference type="InterPro" id="IPR002035">
    <property type="entry name" value="VWF_A"/>
</dbReference>
<evidence type="ECO:0000313" key="5">
    <source>
        <dbReference type="EMBL" id="QXO95516.1"/>
    </source>
</evidence>
<dbReference type="CDD" id="cd00198">
    <property type="entry name" value="vWFA"/>
    <property type="match status" value="1"/>
</dbReference>
<dbReference type="InterPro" id="IPR052969">
    <property type="entry name" value="Thr-specific_kinase-like"/>
</dbReference>
<dbReference type="PANTHER" id="PTHR47763:SF1">
    <property type="entry name" value="DUF659 DOMAIN-CONTAINING PROTEIN"/>
    <property type="match status" value="1"/>
</dbReference>
<dbReference type="OrthoDB" id="117441at2157"/>
<accession>A0A8F5VNM2</accession>
<dbReference type="EMBL" id="CP077107">
    <property type="protein sequence ID" value="QXO95516.1"/>
    <property type="molecule type" value="Genomic_DNA"/>
</dbReference>
<dbReference type="SMART" id="SM00327">
    <property type="entry name" value="VWA"/>
    <property type="match status" value="2"/>
</dbReference>
<gene>
    <name evidence="5" type="ORF">KSK55_03705</name>
</gene>
<keyword evidence="3" id="KW-0732">Signal</keyword>
<dbReference type="InterPro" id="IPR056861">
    <property type="entry name" value="HMCN1-like_VWA"/>
</dbReference>
<name>A0A8F5VNM2_METHU</name>
<dbReference type="PANTHER" id="PTHR47763">
    <property type="entry name" value="ALPHA-PROTEIN KINASE VWKA"/>
    <property type="match status" value="1"/>
</dbReference>
<dbReference type="PROSITE" id="PS50234">
    <property type="entry name" value="VWFA"/>
    <property type="match status" value="2"/>
</dbReference>
<dbReference type="Proteomes" id="UP000694228">
    <property type="component" value="Chromosome"/>
</dbReference>
<evidence type="ECO:0000256" key="1">
    <source>
        <dbReference type="ARBA" id="ARBA00004613"/>
    </source>
</evidence>
<evidence type="ECO:0000256" key="2">
    <source>
        <dbReference type="ARBA" id="ARBA00022525"/>
    </source>
</evidence>
<organism evidence="5 6">
    <name type="scientific">Methanospirillum hungatei</name>
    <dbReference type="NCBI Taxonomy" id="2203"/>
    <lineage>
        <taxon>Archaea</taxon>
        <taxon>Methanobacteriati</taxon>
        <taxon>Methanobacteriota</taxon>
        <taxon>Stenosarchaea group</taxon>
        <taxon>Methanomicrobia</taxon>
        <taxon>Methanomicrobiales</taxon>
        <taxon>Methanospirillaceae</taxon>
        <taxon>Methanospirillum</taxon>
    </lineage>
</organism>
<dbReference type="Pfam" id="PF25106">
    <property type="entry name" value="VWA_4"/>
    <property type="match status" value="2"/>
</dbReference>
<dbReference type="GO" id="GO:0005737">
    <property type="term" value="C:cytoplasm"/>
    <property type="evidence" value="ECO:0007669"/>
    <property type="project" value="TreeGrafter"/>
</dbReference>
<evidence type="ECO:0000259" key="4">
    <source>
        <dbReference type="PROSITE" id="PS50234"/>
    </source>
</evidence>
<dbReference type="GO" id="GO:0004674">
    <property type="term" value="F:protein serine/threonine kinase activity"/>
    <property type="evidence" value="ECO:0007669"/>
    <property type="project" value="TreeGrafter"/>
</dbReference>
<reference evidence="5 6" key="1">
    <citation type="submission" date="2021-06" db="EMBL/GenBank/DDBJ databases">
        <title>Complete genome sequence of the secondary alcohol utilizing methanogen Methanospirillum hungatei strain GP1.</title>
        <authorList>
            <person name="Day L.A."/>
            <person name="Costa K.C."/>
        </authorList>
    </citation>
    <scope>NUCLEOTIDE SEQUENCE [LARGE SCALE GENOMIC DNA]</scope>
    <source>
        <strain evidence="5 6">GP1</strain>
    </source>
</reference>
<feature type="domain" description="VWFA" evidence="4">
    <location>
        <begin position="121"/>
        <end position="302"/>
    </location>
</feature>
<evidence type="ECO:0000256" key="3">
    <source>
        <dbReference type="ARBA" id="ARBA00022729"/>
    </source>
</evidence>
<comment type="subcellular location">
    <subcellularLocation>
        <location evidence="1">Secreted</location>
    </subcellularLocation>
</comment>